<feature type="transmembrane region" description="Helical" evidence="2">
    <location>
        <begin position="196"/>
        <end position="219"/>
    </location>
</feature>
<keyword evidence="2" id="KW-0472">Membrane</keyword>
<dbReference type="EMBL" id="JADNYJ010000023">
    <property type="protein sequence ID" value="KAF8905276.1"/>
    <property type="molecule type" value="Genomic_DNA"/>
</dbReference>
<dbReference type="Proteomes" id="UP000724874">
    <property type="component" value="Unassembled WGS sequence"/>
</dbReference>
<accession>A0A9P5NQB1</accession>
<organism evidence="3 4">
    <name type="scientific">Gymnopilus junonius</name>
    <name type="common">Spectacular rustgill mushroom</name>
    <name type="synonym">Gymnopilus spectabilis subsp. junonius</name>
    <dbReference type="NCBI Taxonomy" id="109634"/>
    <lineage>
        <taxon>Eukaryota</taxon>
        <taxon>Fungi</taxon>
        <taxon>Dikarya</taxon>
        <taxon>Basidiomycota</taxon>
        <taxon>Agaricomycotina</taxon>
        <taxon>Agaricomycetes</taxon>
        <taxon>Agaricomycetidae</taxon>
        <taxon>Agaricales</taxon>
        <taxon>Agaricineae</taxon>
        <taxon>Hymenogastraceae</taxon>
        <taxon>Gymnopilus</taxon>
    </lineage>
</organism>
<sequence>MASPTPNFVGASLTISWINVLLYMLEITFAIYYFARFKTERLLQFLLFGLLLADTICMITVLASAWLLLIKSFQTYSISETEWTAPLSTFMIAIPAVAEELFLINRCRRLMQSLFVLGILTAMVLTHAVFEIYSGCYVVAFAADNPNARRYGNKGAAVAASIVATVDIFIPLALIWQIHHVTPLQISKQRSWRDTIVNAISSGGCGGIMTVILLVLFWVRTDGGFYMQVLRTPIGIINSENYPVYYVLVNTMGLSKRRSSPYDVPDGVQRKKLSFSANIRLYTFSRPGTSRSQAPGADKQLPPTPGPDEVTTFPCVAPLLPNQIVGQLFANR</sequence>
<dbReference type="OrthoDB" id="2993818at2759"/>
<name>A0A9P5NQB1_GYMJU</name>
<comment type="caution">
    <text evidence="3">The sequence shown here is derived from an EMBL/GenBank/DDBJ whole genome shotgun (WGS) entry which is preliminary data.</text>
</comment>
<feature type="transmembrane region" description="Helical" evidence="2">
    <location>
        <begin position="15"/>
        <end position="35"/>
    </location>
</feature>
<keyword evidence="2" id="KW-0812">Transmembrane</keyword>
<proteinExistence type="predicted"/>
<feature type="transmembrane region" description="Helical" evidence="2">
    <location>
        <begin position="114"/>
        <end position="143"/>
    </location>
</feature>
<keyword evidence="4" id="KW-1185">Reference proteome</keyword>
<feature type="transmembrane region" description="Helical" evidence="2">
    <location>
        <begin position="83"/>
        <end position="102"/>
    </location>
</feature>
<evidence type="ECO:0000313" key="4">
    <source>
        <dbReference type="Proteomes" id="UP000724874"/>
    </source>
</evidence>
<evidence type="ECO:0000313" key="3">
    <source>
        <dbReference type="EMBL" id="KAF8905276.1"/>
    </source>
</evidence>
<feature type="transmembrane region" description="Helical" evidence="2">
    <location>
        <begin position="42"/>
        <end position="68"/>
    </location>
</feature>
<dbReference type="AlphaFoldDB" id="A0A9P5NQB1"/>
<feature type="region of interest" description="Disordered" evidence="1">
    <location>
        <begin position="286"/>
        <end position="308"/>
    </location>
</feature>
<feature type="transmembrane region" description="Helical" evidence="2">
    <location>
        <begin position="155"/>
        <end position="176"/>
    </location>
</feature>
<evidence type="ECO:0000256" key="2">
    <source>
        <dbReference type="SAM" id="Phobius"/>
    </source>
</evidence>
<gene>
    <name evidence="3" type="ORF">CPB84DRAFT_1745585</name>
</gene>
<keyword evidence="2" id="KW-1133">Transmembrane helix</keyword>
<reference evidence="3" key="1">
    <citation type="submission" date="2020-11" db="EMBL/GenBank/DDBJ databases">
        <authorList>
            <consortium name="DOE Joint Genome Institute"/>
            <person name="Ahrendt S."/>
            <person name="Riley R."/>
            <person name="Andreopoulos W."/>
            <person name="LaButti K."/>
            <person name="Pangilinan J."/>
            <person name="Ruiz-duenas F.J."/>
            <person name="Barrasa J.M."/>
            <person name="Sanchez-Garcia M."/>
            <person name="Camarero S."/>
            <person name="Miyauchi S."/>
            <person name="Serrano A."/>
            <person name="Linde D."/>
            <person name="Babiker R."/>
            <person name="Drula E."/>
            <person name="Ayuso-Fernandez I."/>
            <person name="Pacheco R."/>
            <person name="Padilla G."/>
            <person name="Ferreira P."/>
            <person name="Barriuso J."/>
            <person name="Kellner H."/>
            <person name="Castanera R."/>
            <person name="Alfaro M."/>
            <person name="Ramirez L."/>
            <person name="Pisabarro A.G."/>
            <person name="Kuo A."/>
            <person name="Tritt A."/>
            <person name="Lipzen A."/>
            <person name="He G."/>
            <person name="Yan M."/>
            <person name="Ng V."/>
            <person name="Cullen D."/>
            <person name="Martin F."/>
            <person name="Rosso M.-N."/>
            <person name="Henrissat B."/>
            <person name="Hibbett D."/>
            <person name="Martinez A.T."/>
            <person name="Grigoriev I.V."/>
        </authorList>
    </citation>
    <scope>NUCLEOTIDE SEQUENCE</scope>
    <source>
        <strain evidence="3">AH 44721</strain>
    </source>
</reference>
<evidence type="ECO:0000256" key="1">
    <source>
        <dbReference type="SAM" id="MobiDB-lite"/>
    </source>
</evidence>
<protein>
    <submittedName>
        <fullName evidence="3">Uncharacterized protein</fullName>
    </submittedName>
</protein>